<keyword evidence="1" id="KW-0813">Transport</keyword>
<dbReference type="RefSeq" id="WP_176392906.1">
    <property type="nucleotide sequence ID" value="NZ_JAMDLV010000005.1"/>
</dbReference>
<dbReference type="Proteomes" id="UP001207626">
    <property type="component" value="Unassembled WGS sequence"/>
</dbReference>
<feature type="domain" description="ABC transporter" evidence="4">
    <location>
        <begin position="12"/>
        <end position="230"/>
    </location>
</feature>
<gene>
    <name evidence="5" type="ORF">M5X09_04565</name>
</gene>
<dbReference type="InterPro" id="IPR017871">
    <property type="entry name" value="ABC_transporter-like_CS"/>
</dbReference>
<keyword evidence="3 5" id="KW-0067">ATP-binding</keyword>
<dbReference type="InterPro" id="IPR003439">
    <property type="entry name" value="ABC_transporter-like_ATP-bd"/>
</dbReference>
<organism evidence="5 6">
    <name type="scientific">Paenibacillus apiarius</name>
    <dbReference type="NCBI Taxonomy" id="46240"/>
    <lineage>
        <taxon>Bacteria</taxon>
        <taxon>Bacillati</taxon>
        <taxon>Bacillota</taxon>
        <taxon>Bacilli</taxon>
        <taxon>Bacillales</taxon>
        <taxon>Paenibacillaceae</taxon>
        <taxon>Paenibacillus</taxon>
    </lineage>
</organism>
<keyword evidence="2" id="KW-0547">Nucleotide-binding</keyword>
<dbReference type="Gene3D" id="3.40.50.300">
    <property type="entry name" value="P-loop containing nucleotide triphosphate hydrolases"/>
    <property type="match status" value="1"/>
</dbReference>
<comment type="caution">
    <text evidence="5">The sequence shown here is derived from an EMBL/GenBank/DDBJ whole genome shotgun (WGS) entry which is preliminary data.</text>
</comment>
<dbReference type="SMART" id="SM00382">
    <property type="entry name" value="AAA"/>
    <property type="match status" value="1"/>
</dbReference>
<reference evidence="5 6" key="1">
    <citation type="submission" date="2022-05" db="EMBL/GenBank/DDBJ databases">
        <title>Genome Sequencing of Bee-Associated Microbes.</title>
        <authorList>
            <person name="Dunlap C."/>
        </authorList>
    </citation>
    <scope>NUCLEOTIDE SEQUENCE [LARGE SCALE GENOMIC DNA]</scope>
    <source>
        <strain evidence="5 6">NRRL NRS-1438</strain>
    </source>
</reference>
<dbReference type="SUPFAM" id="SSF52540">
    <property type="entry name" value="P-loop containing nucleoside triphosphate hydrolases"/>
    <property type="match status" value="1"/>
</dbReference>
<evidence type="ECO:0000259" key="4">
    <source>
        <dbReference type="PROSITE" id="PS50893"/>
    </source>
</evidence>
<protein>
    <submittedName>
        <fullName evidence="5">ABC transporter ATP-binding protein</fullName>
    </submittedName>
</protein>
<dbReference type="PROSITE" id="PS50893">
    <property type="entry name" value="ABC_TRANSPORTER_2"/>
    <property type="match status" value="1"/>
</dbReference>
<evidence type="ECO:0000256" key="2">
    <source>
        <dbReference type="ARBA" id="ARBA00022741"/>
    </source>
</evidence>
<evidence type="ECO:0000313" key="6">
    <source>
        <dbReference type="Proteomes" id="UP001207626"/>
    </source>
</evidence>
<proteinExistence type="predicted"/>
<accession>A0ABT4DS74</accession>
<sequence length="243" mass="27247">MRQEHAQNHLLLEFIAVSKMFDRNTVLSDFSCKLHSGEVIGLLGPSGCGKTTLLNMAAGLADPTSGTIEMYSDSIGYIFQEPRLIPWKSVLDNVQYAMTKANDKSKMNKAADILRKVGLAHVQNSYPRQLSGGMKQRAAIARALATDPEIILMDEPFSALDVSLKRELQEELIALIEDRETGVVYVSHDPEEIARLADRILRFSPSRAAFIPEDDLRIPRALRTEAYIQEVKQVLLTHINQDW</sequence>
<keyword evidence="6" id="KW-1185">Reference proteome</keyword>
<dbReference type="InterPro" id="IPR003593">
    <property type="entry name" value="AAA+_ATPase"/>
</dbReference>
<dbReference type="GO" id="GO:0005524">
    <property type="term" value="F:ATP binding"/>
    <property type="evidence" value="ECO:0007669"/>
    <property type="project" value="UniProtKB-KW"/>
</dbReference>
<evidence type="ECO:0000313" key="5">
    <source>
        <dbReference type="EMBL" id="MCY9518953.1"/>
    </source>
</evidence>
<dbReference type="EMBL" id="JAMDLW010000004">
    <property type="protein sequence ID" value="MCY9518953.1"/>
    <property type="molecule type" value="Genomic_DNA"/>
</dbReference>
<dbReference type="Pfam" id="PF00005">
    <property type="entry name" value="ABC_tran"/>
    <property type="match status" value="1"/>
</dbReference>
<name>A0ABT4DS74_9BACL</name>
<dbReference type="PANTHER" id="PTHR42781">
    <property type="entry name" value="SPERMIDINE/PUTRESCINE IMPORT ATP-BINDING PROTEIN POTA"/>
    <property type="match status" value="1"/>
</dbReference>
<evidence type="ECO:0000256" key="1">
    <source>
        <dbReference type="ARBA" id="ARBA00022448"/>
    </source>
</evidence>
<evidence type="ECO:0000256" key="3">
    <source>
        <dbReference type="ARBA" id="ARBA00022840"/>
    </source>
</evidence>
<dbReference type="PROSITE" id="PS00211">
    <property type="entry name" value="ABC_TRANSPORTER_1"/>
    <property type="match status" value="1"/>
</dbReference>
<dbReference type="PANTHER" id="PTHR42781:SF8">
    <property type="entry name" value="BICARBONATE TRANSPORT ATP-BINDING PROTEIN CMPC"/>
    <property type="match status" value="1"/>
</dbReference>
<dbReference type="InterPro" id="IPR050093">
    <property type="entry name" value="ABC_SmlMolc_Importer"/>
</dbReference>
<dbReference type="InterPro" id="IPR027417">
    <property type="entry name" value="P-loop_NTPase"/>
</dbReference>